<evidence type="ECO:0000256" key="2">
    <source>
        <dbReference type="ARBA" id="ARBA00023015"/>
    </source>
</evidence>
<dbReference type="EMBL" id="MU857601">
    <property type="protein sequence ID" value="KAK4252302.1"/>
    <property type="molecule type" value="Genomic_DNA"/>
</dbReference>
<feature type="compositionally biased region" description="Polar residues" evidence="6">
    <location>
        <begin position="457"/>
        <end position="468"/>
    </location>
</feature>
<feature type="region of interest" description="Disordered" evidence="6">
    <location>
        <begin position="1"/>
        <end position="168"/>
    </location>
</feature>
<comment type="subcellular location">
    <subcellularLocation>
        <location evidence="1">Nucleus</location>
    </subcellularLocation>
</comment>
<organism evidence="8 9">
    <name type="scientific">Corynascus novoguineensis</name>
    <dbReference type="NCBI Taxonomy" id="1126955"/>
    <lineage>
        <taxon>Eukaryota</taxon>
        <taxon>Fungi</taxon>
        <taxon>Dikarya</taxon>
        <taxon>Ascomycota</taxon>
        <taxon>Pezizomycotina</taxon>
        <taxon>Sordariomycetes</taxon>
        <taxon>Sordariomycetidae</taxon>
        <taxon>Sordariales</taxon>
        <taxon>Chaetomiaceae</taxon>
        <taxon>Corynascus</taxon>
    </lineage>
</organism>
<feature type="compositionally biased region" description="Basic and acidic residues" evidence="6">
    <location>
        <begin position="398"/>
        <end position="409"/>
    </location>
</feature>
<keyword evidence="5" id="KW-0539">Nucleus</keyword>
<dbReference type="PANTHER" id="PTHR13044:SF14">
    <property type="entry name" value="CRYPTOCEPHAL, ISOFORM A"/>
    <property type="match status" value="1"/>
</dbReference>
<name>A0AAN7HPH3_9PEZI</name>
<feature type="compositionally biased region" description="Low complexity" evidence="6">
    <location>
        <begin position="505"/>
        <end position="519"/>
    </location>
</feature>
<protein>
    <recommendedName>
        <fullName evidence="7">BZIP domain-containing protein</fullName>
    </recommendedName>
</protein>
<dbReference type="InterPro" id="IPR004827">
    <property type="entry name" value="bZIP"/>
</dbReference>
<evidence type="ECO:0000313" key="8">
    <source>
        <dbReference type="EMBL" id="KAK4252302.1"/>
    </source>
</evidence>
<dbReference type="InterPro" id="IPR046347">
    <property type="entry name" value="bZIP_sf"/>
</dbReference>
<dbReference type="Proteomes" id="UP001303647">
    <property type="component" value="Unassembled WGS sequence"/>
</dbReference>
<feature type="compositionally biased region" description="Low complexity" evidence="6">
    <location>
        <begin position="546"/>
        <end position="556"/>
    </location>
</feature>
<feature type="compositionally biased region" description="Basic and acidic residues" evidence="6">
    <location>
        <begin position="35"/>
        <end position="47"/>
    </location>
</feature>
<evidence type="ECO:0000256" key="1">
    <source>
        <dbReference type="ARBA" id="ARBA00004123"/>
    </source>
</evidence>
<feature type="compositionally biased region" description="Polar residues" evidence="6">
    <location>
        <begin position="80"/>
        <end position="90"/>
    </location>
</feature>
<feature type="compositionally biased region" description="Polar residues" evidence="6">
    <location>
        <begin position="439"/>
        <end position="448"/>
    </location>
</feature>
<dbReference type="GO" id="GO:0000977">
    <property type="term" value="F:RNA polymerase II transcription regulatory region sequence-specific DNA binding"/>
    <property type="evidence" value="ECO:0007669"/>
    <property type="project" value="TreeGrafter"/>
</dbReference>
<keyword evidence="2" id="KW-0805">Transcription regulation</keyword>
<feature type="compositionally biased region" description="Polar residues" evidence="6">
    <location>
        <begin position="116"/>
        <end position="128"/>
    </location>
</feature>
<dbReference type="PROSITE" id="PS00036">
    <property type="entry name" value="BZIP_BASIC"/>
    <property type="match status" value="1"/>
</dbReference>
<evidence type="ECO:0000259" key="7">
    <source>
        <dbReference type="PROSITE" id="PS50217"/>
    </source>
</evidence>
<keyword evidence="9" id="KW-1185">Reference proteome</keyword>
<dbReference type="AlphaFoldDB" id="A0AAN7HPH3"/>
<reference evidence="8" key="1">
    <citation type="journal article" date="2023" name="Mol. Phylogenet. Evol.">
        <title>Genome-scale phylogeny and comparative genomics of the fungal order Sordariales.</title>
        <authorList>
            <person name="Hensen N."/>
            <person name="Bonometti L."/>
            <person name="Westerberg I."/>
            <person name="Brannstrom I.O."/>
            <person name="Guillou S."/>
            <person name="Cros-Aarteil S."/>
            <person name="Calhoun S."/>
            <person name="Haridas S."/>
            <person name="Kuo A."/>
            <person name="Mondo S."/>
            <person name="Pangilinan J."/>
            <person name="Riley R."/>
            <person name="LaButti K."/>
            <person name="Andreopoulos B."/>
            <person name="Lipzen A."/>
            <person name="Chen C."/>
            <person name="Yan M."/>
            <person name="Daum C."/>
            <person name="Ng V."/>
            <person name="Clum A."/>
            <person name="Steindorff A."/>
            <person name="Ohm R.A."/>
            <person name="Martin F."/>
            <person name="Silar P."/>
            <person name="Natvig D.O."/>
            <person name="Lalanne C."/>
            <person name="Gautier V."/>
            <person name="Ament-Velasquez S.L."/>
            <person name="Kruys A."/>
            <person name="Hutchinson M.I."/>
            <person name="Powell A.J."/>
            <person name="Barry K."/>
            <person name="Miller A.N."/>
            <person name="Grigoriev I.V."/>
            <person name="Debuchy R."/>
            <person name="Gladieux P."/>
            <person name="Hiltunen Thoren M."/>
            <person name="Johannesson H."/>
        </authorList>
    </citation>
    <scope>NUCLEOTIDE SEQUENCE</scope>
    <source>
        <strain evidence="8">CBS 359.72</strain>
    </source>
</reference>
<dbReference type="Gene3D" id="1.20.5.170">
    <property type="match status" value="1"/>
</dbReference>
<keyword evidence="4" id="KW-0804">Transcription</keyword>
<keyword evidence="3" id="KW-0238">DNA-binding</keyword>
<feature type="compositionally biased region" description="Pro residues" evidence="6">
    <location>
        <begin position="520"/>
        <end position="545"/>
    </location>
</feature>
<dbReference type="Pfam" id="PF07716">
    <property type="entry name" value="bZIP_2"/>
    <property type="match status" value="1"/>
</dbReference>
<evidence type="ECO:0000256" key="5">
    <source>
        <dbReference type="ARBA" id="ARBA00023242"/>
    </source>
</evidence>
<gene>
    <name evidence="8" type="ORF">C7999DRAFT_36823</name>
</gene>
<dbReference type="PROSITE" id="PS50217">
    <property type="entry name" value="BZIP"/>
    <property type="match status" value="1"/>
</dbReference>
<feature type="compositionally biased region" description="Low complexity" evidence="6">
    <location>
        <begin position="219"/>
        <end position="238"/>
    </location>
</feature>
<dbReference type="PANTHER" id="PTHR13044">
    <property type="entry name" value="ACTIVATING TRANSCRIPTION FACTOR ATF 4/5"/>
    <property type="match status" value="1"/>
</dbReference>
<proteinExistence type="predicted"/>
<evidence type="ECO:0000256" key="3">
    <source>
        <dbReference type="ARBA" id="ARBA00023125"/>
    </source>
</evidence>
<feature type="compositionally biased region" description="Polar residues" evidence="6">
    <location>
        <begin position="15"/>
        <end position="34"/>
    </location>
</feature>
<reference evidence="8" key="2">
    <citation type="submission" date="2023-05" db="EMBL/GenBank/DDBJ databases">
        <authorList>
            <consortium name="Lawrence Berkeley National Laboratory"/>
            <person name="Steindorff A."/>
            <person name="Hensen N."/>
            <person name="Bonometti L."/>
            <person name="Westerberg I."/>
            <person name="Brannstrom I.O."/>
            <person name="Guillou S."/>
            <person name="Cros-Aarteil S."/>
            <person name="Calhoun S."/>
            <person name="Haridas S."/>
            <person name="Kuo A."/>
            <person name="Mondo S."/>
            <person name="Pangilinan J."/>
            <person name="Riley R."/>
            <person name="Labutti K."/>
            <person name="Andreopoulos B."/>
            <person name="Lipzen A."/>
            <person name="Chen C."/>
            <person name="Yanf M."/>
            <person name="Daum C."/>
            <person name="Ng V."/>
            <person name="Clum A."/>
            <person name="Ohm R."/>
            <person name="Martin F."/>
            <person name="Silar P."/>
            <person name="Natvig D."/>
            <person name="Lalanne C."/>
            <person name="Gautier V."/>
            <person name="Ament-Velasquez S.L."/>
            <person name="Kruys A."/>
            <person name="Hutchinson M.I."/>
            <person name="Powell A.J."/>
            <person name="Barry K."/>
            <person name="Miller A.N."/>
            <person name="Grigoriev I.V."/>
            <person name="Debuchy R."/>
            <person name="Gladieux P."/>
            <person name="Thoren M.H."/>
            <person name="Johannesson H."/>
        </authorList>
    </citation>
    <scope>NUCLEOTIDE SEQUENCE</scope>
    <source>
        <strain evidence="8">CBS 359.72</strain>
    </source>
</reference>
<comment type="caution">
    <text evidence="8">The sequence shown here is derived from an EMBL/GenBank/DDBJ whole genome shotgun (WGS) entry which is preliminary data.</text>
</comment>
<accession>A0AAN7HPH3</accession>
<sequence length="616" mass="66081">MSQGDSAHHRVSGHSVRSPTRATHATSSTPPQQSRAHEDELRARSLRDSSGFPQNQGEGGSRDLDTRGIFNPAGLHELSPSLSHTSTVGGTAQPGMGISQYGPEGSPSLPYAYQAPSATTPRLKTQTVPPTASPPGPPMLTDQGSPQPAHPYPMAARRILTPKSPRATNLSRAAMRTMEAQYLSTSLPSPMSRGAITGHDAQTHGNGNSPLGPGSMVPTSARPTSSLSRSASHPSLSHGLPPAPPAEQPQQGSLKREHSGRPVLSGLPFAAPLQKTQPFGVSGGGPHGETRWGPGIIGSMPVGPTRSLSMTDGQPHLTITPRHGEEIVVPVDVHQGSKQADQKRQRNAGASARFRQRKKEREREQQEELHKLENENRELEKKNEELARRCQGLESDLEFYRNSRSRLRDILNQIPGGKEWLDREPPSPIPRTTGGGTSAPDSNTMLSHQQPPPPPQNHSQTRHQSASFYQPPAHPLAPTHPRSNSYGDASALEPPARRRRTDSEPQLPTSSYSLLTTPTTLPPITAPAPPVHPPSFGIPPSPHITPPLGAARLPPLRFDRARTPSTTPPPLPTVPPPPPLAVPPQRAGSPYVSTRRLPYETGWATDPRSETDGGPR</sequence>
<feature type="domain" description="BZIP" evidence="7">
    <location>
        <begin position="337"/>
        <end position="400"/>
    </location>
</feature>
<feature type="compositionally biased region" description="Pro residues" evidence="6">
    <location>
        <begin position="566"/>
        <end position="582"/>
    </location>
</feature>
<evidence type="ECO:0000256" key="4">
    <source>
        <dbReference type="ARBA" id="ARBA00023163"/>
    </source>
</evidence>
<dbReference type="SMART" id="SM00338">
    <property type="entry name" value="BRLZ"/>
    <property type="match status" value="1"/>
</dbReference>
<feature type="compositionally biased region" description="Basic and acidic residues" evidence="6">
    <location>
        <begin position="359"/>
        <end position="388"/>
    </location>
</feature>
<dbReference type="GO" id="GO:0001228">
    <property type="term" value="F:DNA-binding transcription activator activity, RNA polymerase II-specific"/>
    <property type="evidence" value="ECO:0007669"/>
    <property type="project" value="TreeGrafter"/>
</dbReference>
<feature type="compositionally biased region" description="Basic and acidic residues" evidence="6">
    <location>
        <begin position="607"/>
        <end position="616"/>
    </location>
</feature>
<dbReference type="GO" id="GO:0005634">
    <property type="term" value="C:nucleus"/>
    <property type="evidence" value="ECO:0007669"/>
    <property type="project" value="UniProtKB-SubCell"/>
</dbReference>
<evidence type="ECO:0000256" key="6">
    <source>
        <dbReference type="SAM" id="MobiDB-lite"/>
    </source>
</evidence>
<feature type="region of interest" description="Disordered" evidence="6">
    <location>
        <begin position="185"/>
        <end position="298"/>
    </location>
</feature>
<feature type="region of interest" description="Disordered" evidence="6">
    <location>
        <begin position="335"/>
        <end position="616"/>
    </location>
</feature>
<evidence type="ECO:0000313" key="9">
    <source>
        <dbReference type="Proteomes" id="UP001303647"/>
    </source>
</evidence>
<dbReference type="SUPFAM" id="SSF57959">
    <property type="entry name" value="Leucine zipper domain"/>
    <property type="match status" value="1"/>
</dbReference>